<dbReference type="Proteomes" id="UP000799424">
    <property type="component" value="Unassembled WGS sequence"/>
</dbReference>
<feature type="region of interest" description="Disordered" evidence="1">
    <location>
        <begin position="1"/>
        <end position="35"/>
    </location>
</feature>
<accession>A0A6A6ZEM4</accession>
<dbReference type="OrthoDB" id="5428040at2759"/>
<evidence type="ECO:0000256" key="1">
    <source>
        <dbReference type="SAM" id="MobiDB-lite"/>
    </source>
</evidence>
<name>A0A6A6ZEM4_9PLEO</name>
<proteinExistence type="predicted"/>
<protein>
    <submittedName>
        <fullName evidence="2">Uncharacterized protein</fullName>
    </submittedName>
</protein>
<dbReference type="EMBL" id="MU006249">
    <property type="protein sequence ID" value="KAF2818735.1"/>
    <property type="molecule type" value="Genomic_DNA"/>
</dbReference>
<sequence length="101" mass="10669">MSMRKPQSLLGDRPPPQRRPLVQSDMGGSSGALRGTIKELPGNWTAFIGGVPLQTVLEGVDFSDRKVISADPALAAIFTGAIRRGHSASWALSSLITVLSV</sequence>
<evidence type="ECO:0000313" key="2">
    <source>
        <dbReference type="EMBL" id="KAF2818735.1"/>
    </source>
</evidence>
<keyword evidence="3" id="KW-1185">Reference proteome</keyword>
<dbReference type="AlphaFoldDB" id="A0A6A6ZEM4"/>
<organism evidence="2 3">
    <name type="scientific">Ophiobolus disseminans</name>
    <dbReference type="NCBI Taxonomy" id="1469910"/>
    <lineage>
        <taxon>Eukaryota</taxon>
        <taxon>Fungi</taxon>
        <taxon>Dikarya</taxon>
        <taxon>Ascomycota</taxon>
        <taxon>Pezizomycotina</taxon>
        <taxon>Dothideomycetes</taxon>
        <taxon>Pleosporomycetidae</taxon>
        <taxon>Pleosporales</taxon>
        <taxon>Pleosporineae</taxon>
        <taxon>Phaeosphaeriaceae</taxon>
        <taxon>Ophiobolus</taxon>
    </lineage>
</organism>
<evidence type="ECO:0000313" key="3">
    <source>
        <dbReference type="Proteomes" id="UP000799424"/>
    </source>
</evidence>
<reference evidence="2" key="1">
    <citation type="journal article" date="2020" name="Stud. Mycol.">
        <title>101 Dothideomycetes genomes: a test case for predicting lifestyles and emergence of pathogens.</title>
        <authorList>
            <person name="Haridas S."/>
            <person name="Albert R."/>
            <person name="Binder M."/>
            <person name="Bloem J."/>
            <person name="Labutti K."/>
            <person name="Salamov A."/>
            <person name="Andreopoulos B."/>
            <person name="Baker S."/>
            <person name="Barry K."/>
            <person name="Bills G."/>
            <person name="Bluhm B."/>
            <person name="Cannon C."/>
            <person name="Castanera R."/>
            <person name="Culley D."/>
            <person name="Daum C."/>
            <person name="Ezra D."/>
            <person name="Gonzalez J."/>
            <person name="Henrissat B."/>
            <person name="Kuo A."/>
            <person name="Liang C."/>
            <person name="Lipzen A."/>
            <person name="Lutzoni F."/>
            <person name="Magnuson J."/>
            <person name="Mondo S."/>
            <person name="Nolan M."/>
            <person name="Ohm R."/>
            <person name="Pangilinan J."/>
            <person name="Park H.-J."/>
            <person name="Ramirez L."/>
            <person name="Alfaro M."/>
            <person name="Sun H."/>
            <person name="Tritt A."/>
            <person name="Yoshinaga Y."/>
            <person name="Zwiers L.-H."/>
            <person name="Turgeon B."/>
            <person name="Goodwin S."/>
            <person name="Spatafora J."/>
            <person name="Crous P."/>
            <person name="Grigoriev I."/>
        </authorList>
    </citation>
    <scope>NUCLEOTIDE SEQUENCE</scope>
    <source>
        <strain evidence="2">CBS 113818</strain>
    </source>
</reference>
<gene>
    <name evidence="2" type="ORF">CC86DRAFT_375602</name>
</gene>